<dbReference type="PANTHER" id="PTHR22950">
    <property type="entry name" value="AMINO ACID TRANSPORTER"/>
    <property type="match status" value="1"/>
</dbReference>
<dbReference type="EMBL" id="JXTC01000168">
    <property type="protein sequence ID" value="PON84100.1"/>
    <property type="molecule type" value="Genomic_DNA"/>
</dbReference>
<keyword evidence="3 7" id="KW-0812">Transmembrane</keyword>
<keyword evidence="6 7" id="KW-0472">Membrane</keyword>
<comment type="caution">
    <text evidence="9">The sequence shown here is derived from an EMBL/GenBank/DDBJ whole genome shotgun (WGS) entry which is preliminary data.</text>
</comment>
<keyword evidence="2" id="KW-0813">Transport</keyword>
<feature type="domain" description="Amino acid transporter transmembrane" evidence="8">
    <location>
        <begin position="8"/>
        <end position="186"/>
    </location>
</feature>
<keyword evidence="5 7" id="KW-1133">Transmembrane helix</keyword>
<dbReference type="STRING" id="63057.A0A2P5EEY1"/>
<evidence type="ECO:0000256" key="3">
    <source>
        <dbReference type="ARBA" id="ARBA00022692"/>
    </source>
</evidence>
<organism evidence="9 10">
    <name type="scientific">Trema orientale</name>
    <name type="common">Charcoal tree</name>
    <name type="synonym">Celtis orientalis</name>
    <dbReference type="NCBI Taxonomy" id="63057"/>
    <lineage>
        <taxon>Eukaryota</taxon>
        <taxon>Viridiplantae</taxon>
        <taxon>Streptophyta</taxon>
        <taxon>Embryophyta</taxon>
        <taxon>Tracheophyta</taxon>
        <taxon>Spermatophyta</taxon>
        <taxon>Magnoliopsida</taxon>
        <taxon>eudicotyledons</taxon>
        <taxon>Gunneridae</taxon>
        <taxon>Pentapetalae</taxon>
        <taxon>rosids</taxon>
        <taxon>fabids</taxon>
        <taxon>Rosales</taxon>
        <taxon>Cannabaceae</taxon>
        <taxon>Trema</taxon>
    </lineage>
</organism>
<dbReference type="GO" id="GO:0015179">
    <property type="term" value="F:L-amino acid transmembrane transporter activity"/>
    <property type="evidence" value="ECO:0007669"/>
    <property type="project" value="TreeGrafter"/>
</dbReference>
<gene>
    <name evidence="9" type="ORF">TorRG33x02_201100</name>
</gene>
<keyword evidence="10" id="KW-1185">Reference proteome</keyword>
<dbReference type="OrthoDB" id="655540at2759"/>
<reference evidence="10" key="1">
    <citation type="submission" date="2016-06" db="EMBL/GenBank/DDBJ databases">
        <title>Parallel loss of symbiosis genes in relatives of nitrogen-fixing non-legume Parasponia.</title>
        <authorList>
            <person name="Van Velzen R."/>
            <person name="Holmer R."/>
            <person name="Bu F."/>
            <person name="Rutten L."/>
            <person name="Van Zeijl A."/>
            <person name="Liu W."/>
            <person name="Santuari L."/>
            <person name="Cao Q."/>
            <person name="Sharma T."/>
            <person name="Shen D."/>
            <person name="Roswanjaya Y."/>
            <person name="Wardhani T."/>
            <person name="Kalhor M.S."/>
            <person name="Jansen J."/>
            <person name="Van den Hoogen J."/>
            <person name="Gungor B."/>
            <person name="Hartog M."/>
            <person name="Hontelez J."/>
            <person name="Verver J."/>
            <person name="Yang W.-C."/>
            <person name="Schijlen E."/>
            <person name="Repin R."/>
            <person name="Schilthuizen M."/>
            <person name="Schranz E."/>
            <person name="Heidstra R."/>
            <person name="Miyata K."/>
            <person name="Fedorova E."/>
            <person name="Kohlen W."/>
            <person name="Bisseling T."/>
            <person name="Smit S."/>
            <person name="Geurts R."/>
        </authorList>
    </citation>
    <scope>NUCLEOTIDE SEQUENCE [LARGE SCALE GENOMIC DNA]</scope>
    <source>
        <strain evidence="10">cv. RG33-2</strain>
    </source>
</reference>
<evidence type="ECO:0000313" key="9">
    <source>
        <dbReference type="EMBL" id="PON84100.1"/>
    </source>
</evidence>
<feature type="transmembrane region" description="Helical" evidence="7">
    <location>
        <begin position="173"/>
        <end position="191"/>
    </location>
</feature>
<dbReference type="InParanoid" id="A0A2P5EEY1"/>
<name>A0A2P5EEY1_TREOI</name>
<dbReference type="Pfam" id="PF01490">
    <property type="entry name" value="Aa_trans"/>
    <property type="match status" value="1"/>
</dbReference>
<feature type="transmembrane region" description="Helical" evidence="7">
    <location>
        <begin position="66"/>
        <end position="86"/>
    </location>
</feature>
<dbReference type="PANTHER" id="PTHR22950:SF698">
    <property type="entry name" value="AMINO ACID TRANSPORTER TRANSMEMBRANE DOMAIN-CONTAINING PROTEIN"/>
    <property type="match status" value="1"/>
</dbReference>
<evidence type="ECO:0000256" key="4">
    <source>
        <dbReference type="ARBA" id="ARBA00022970"/>
    </source>
</evidence>
<proteinExistence type="predicted"/>
<evidence type="ECO:0000259" key="8">
    <source>
        <dbReference type="Pfam" id="PF01490"/>
    </source>
</evidence>
<comment type="subcellular location">
    <subcellularLocation>
        <location evidence="1">Membrane</location>
        <topology evidence="1">Multi-pass membrane protein</topology>
    </subcellularLocation>
</comment>
<evidence type="ECO:0000256" key="2">
    <source>
        <dbReference type="ARBA" id="ARBA00022448"/>
    </source>
</evidence>
<evidence type="ECO:0000256" key="6">
    <source>
        <dbReference type="ARBA" id="ARBA00023136"/>
    </source>
</evidence>
<evidence type="ECO:0000313" key="10">
    <source>
        <dbReference type="Proteomes" id="UP000237000"/>
    </source>
</evidence>
<accession>A0A2P5EEY1</accession>
<evidence type="ECO:0000256" key="1">
    <source>
        <dbReference type="ARBA" id="ARBA00004141"/>
    </source>
</evidence>
<sequence length="192" mass="21162">MNVMPASTIRTYPDIGQKAFGHKGRLMISILLFMDLYLVAVEFLILGGDSLERLFSNTKQLTVGSLTLQGHKAFILITALVVLPTTWLRSLGLLAYVSAGGILASVIVVGCVLWAGAFDGLGFHRQGVLFKLGGLPTTISLFMFLFGGHAVFPTLCNSMKNRNKFSTVKKTKYDLFLSFLFLFLLFFFFSVS</sequence>
<protein>
    <submittedName>
        <fullName evidence="9">Amino acid transporter, transmembrane domain containing protein</fullName>
    </submittedName>
</protein>
<evidence type="ECO:0000256" key="5">
    <source>
        <dbReference type="ARBA" id="ARBA00022989"/>
    </source>
</evidence>
<feature type="transmembrane region" description="Helical" evidence="7">
    <location>
        <begin position="93"/>
        <end position="116"/>
    </location>
</feature>
<feature type="transmembrane region" description="Helical" evidence="7">
    <location>
        <begin position="128"/>
        <end position="152"/>
    </location>
</feature>
<dbReference type="GO" id="GO:0005774">
    <property type="term" value="C:vacuolar membrane"/>
    <property type="evidence" value="ECO:0007669"/>
    <property type="project" value="TreeGrafter"/>
</dbReference>
<dbReference type="Proteomes" id="UP000237000">
    <property type="component" value="Unassembled WGS sequence"/>
</dbReference>
<evidence type="ECO:0000256" key="7">
    <source>
        <dbReference type="SAM" id="Phobius"/>
    </source>
</evidence>
<feature type="transmembrane region" description="Helical" evidence="7">
    <location>
        <begin position="26"/>
        <end position="46"/>
    </location>
</feature>
<dbReference type="InterPro" id="IPR013057">
    <property type="entry name" value="AA_transpt_TM"/>
</dbReference>
<keyword evidence="4" id="KW-0029">Amino-acid transport</keyword>
<dbReference type="AlphaFoldDB" id="A0A2P5EEY1"/>